<dbReference type="AlphaFoldDB" id="U9SQS5"/>
<keyword evidence="1" id="KW-0812">Transmembrane</keyword>
<keyword evidence="1" id="KW-0472">Membrane</keyword>
<accession>U9SQS5</accession>
<name>U9SQS5_RHIID</name>
<gene>
    <name evidence="2" type="ORF">GLOINDRAFT_12697</name>
</gene>
<dbReference type="EMBL" id="KI300518">
    <property type="protein sequence ID" value="ERZ96377.1"/>
    <property type="molecule type" value="Genomic_DNA"/>
</dbReference>
<feature type="transmembrane region" description="Helical" evidence="1">
    <location>
        <begin position="114"/>
        <end position="135"/>
    </location>
</feature>
<proteinExistence type="predicted"/>
<evidence type="ECO:0000313" key="2">
    <source>
        <dbReference type="EMBL" id="ERZ96377.1"/>
    </source>
</evidence>
<organism evidence="2">
    <name type="scientific">Rhizophagus irregularis (strain DAOM 181602 / DAOM 197198 / MUCL 43194)</name>
    <name type="common">Arbuscular mycorrhizal fungus</name>
    <name type="synonym">Glomus intraradices</name>
    <dbReference type="NCBI Taxonomy" id="747089"/>
    <lineage>
        <taxon>Eukaryota</taxon>
        <taxon>Fungi</taxon>
        <taxon>Fungi incertae sedis</taxon>
        <taxon>Mucoromycota</taxon>
        <taxon>Glomeromycotina</taxon>
        <taxon>Glomeromycetes</taxon>
        <taxon>Glomerales</taxon>
        <taxon>Glomeraceae</taxon>
        <taxon>Rhizophagus</taxon>
    </lineage>
</organism>
<dbReference type="HOGENOM" id="CLU_1220252_0_0_1"/>
<dbReference type="VEuPathDB" id="FungiDB:RhiirFUN_004270"/>
<evidence type="ECO:0000256" key="1">
    <source>
        <dbReference type="SAM" id="Phobius"/>
    </source>
</evidence>
<feature type="transmembrane region" description="Helical" evidence="1">
    <location>
        <begin position="35"/>
        <end position="59"/>
    </location>
</feature>
<keyword evidence="1" id="KW-1133">Transmembrane helix</keyword>
<reference evidence="2" key="1">
    <citation type="submission" date="2013-07" db="EMBL/GenBank/DDBJ databases">
        <title>The genome of an arbuscular mycorrhizal fungus provides insights into the evolution of the oldest plant symbiosis.</title>
        <authorList>
            <consortium name="DOE Joint Genome Institute"/>
            <person name="Tisserant E."/>
            <person name="Malbreil M."/>
            <person name="Kuo A."/>
            <person name="Kohler A."/>
            <person name="Symeonidi A."/>
            <person name="Balestrini R."/>
            <person name="Charron P."/>
            <person name="Duensing N."/>
            <person name="Frei-dit-Frey N."/>
            <person name="Gianinazzi-Pearson V."/>
            <person name="Gilbert B."/>
            <person name="Handa Y."/>
            <person name="Hijri M."/>
            <person name="Kaul R."/>
            <person name="Kawaguchi M."/>
            <person name="Krajinski F."/>
            <person name="Lammers P."/>
            <person name="Lapierre D."/>
            <person name="Masclaux F.G."/>
            <person name="Murat C."/>
            <person name="Morin E."/>
            <person name="Ndikumana S."/>
            <person name="Pagni M."/>
            <person name="Petitpierre D."/>
            <person name="Requena N."/>
            <person name="Rosikiewicz P."/>
            <person name="Riley R."/>
            <person name="Saito K."/>
            <person name="San Clemente H."/>
            <person name="Shapiro H."/>
            <person name="van Tuinen D."/>
            <person name="Becard G."/>
            <person name="Bonfante P."/>
            <person name="Paszkowski U."/>
            <person name="Shachar-Hill Y."/>
            <person name="Young J.P."/>
            <person name="Sanders I.R."/>
            <person name="Henrissat B."/>
            <person name="Rensing S.A."/>
            <person name="Grigoriev I.V."/>
            <person name="Corradi N."/>
            <person name="Roux C."/>
            <person name="Martin F."/>
        </authorList>
    </citation>
    <scope>NUCLEOTIDE SEQUENCE</scope>
    <source>
        <strain evidence="2">DAOM 197198</strain>
    </source>
</reference>
<sequence length="227" mass="25718">MFIAVIVPVGLVIISLDFFDPINLDLNSNGVPLRNYTVATSLTTLVMWIELLLLLRFFSGPANYINISLSIIRRSSYVKIDNVADSYFSNFWGAIMTVYFWINGRWDQVRSMTVASILLITVMQNMLVAFMTSVFDDARASGRQAVLKFRAELIYEYETLEKAVTSRENERNGYIIQCNRRYIGKGLLATLSSHSYSLISSGTVIKSLLSSVTISRLFQLDSEDLLF</sequence>
<protein>
    <submittedName>
        <fullName evidence="2">Uncharacterized protein</fullName>
    </submittedName>
</protein>
<feature type="transmembrane region" description="Helical" evidence="1">
    <location>
        <begin position="80"/>
        <end position="102"/>
    </location>
</feature>